<sequence>MRRPSLSSVVIKSVDRARVEQAVREYAARLFAAHPEIERIIWFGSWINGIPSPGSDVDLCLILSSTDKPMHERAVGFLPVGFPVGVDLFVYTRAEFERLQAEYPGWFRAIASGRDLAAS</sequence>
<proteinExistence type="predicted"/>
<reference evidence="2 3" key="1">
    <citation type="submission" date="2007-08" db="EMBL/GenBank/DDBJ databases">
        <title>Complete sequence of Roseiflexus castenholzii DSM 13941.</title>
        <authorList>
            <consortium name="US DOE Joint Genome Institute"/>
            <person name="Copeland A."/>
            <person name="Lucas S."/>
            <person name="Lapidus A."/>
            <person name="Barry K."/>
            <person name="Glavina del Rio T."/>
            <person name="Dalin E."/>
            <person name="Tice H."/>
            <person name="Pitluck S."/>
            <person name="Thompson L.S."/>
            <person name="Brettin T."/>
            <person name="Bruce D."/>
            <person name="Detter J.C."/>
            <person name="Han C."/>
            <person name="Tapia R."/>
            <person name="Schmutz J."/>
            <person name="Larimer F."/>
            <person name="Land M."/>
            <person name="Hauser L."/>
            <person name="Kyrpides N."/>
            <person name="Mikhailova N."/>
            <person name="Bryant D.A."/>
            <person name="Hanada S."/>
            <person name="Tsukatani Y."/>
            <person name="Richardson P."/>
        </authorList>
    </citation>
    <scope>NUCLEOTIDE SEQUENCE [LARGE SCALE GENOMIC DNA]</scope>
    <source>
        <strain evidence="3">DSM 13941 / HLO8</strain>
    </source>
</reference>
<dbReference type="InterPro" id="IPR043519">
    <property type="entry name" value="NT_sf"/>
</dbReference>
<protein>
    <submittedName>
        <fullName evidence="2">DNA polymerase, beta domain protein region</fullName>
    </submittedName>
</protein>
<evidence type="ECO:0000313" key="2">
    <source>
        <dbReference type="EMBL" id="ABU56828.1"/>
    </source>
</evidence>
<dbReference type="HOGENOM" id="CLU_130257_9_2_0"/>
<dbReference type="AlphaFoldDB" id="A7NH81"/>
<dbReference type="InterPro" id="IPR054708">
    <property type="entry name" value="MTPAP-like_central"/>
</dbReference>
<dbReference type="Pfam" id="PF22600">
    <property type="entry name" value="MTPAP-like_central"/>
    <property type="match status" value="1"/>
</dbReference>
<accession>A7NH81</accession>
<feature type="domain" description="Poly(A) RNA polymerase mitochondrial-like central palm" evidence="1">
    <location>
        <begin position="16"/>
        <end position="68"/>
    </location>
</feature>
<evidence type="ECO:0000313" key="3">
    <source>
        <dbReference type="Proteomes" id="UP000000263"/>
    </source>
</evidence>
<dbReference type="KEGG" id="rca:Rcas_0706"/>
<dbReference type="SUPFAM" id="SSF81301">
    <property type="entry name" value="Nucleotidyltransferase"/>
    <property type="match status" value="1"/>
</dbReference>
<keyword evidence="3" id="KW-1185">Reference proteome</keyword>
<evidence type="ECO:0000259" key="1">
    <source>
        <dbReference type="Pfam" id="PF22600"/>
    </source>
</evidence>
<dbReference type="Proteomes" id="UP000000263">
    <property type="component" value="Chromosome"/>
</dbReference>
<name>A7NH81_ROSCS</name>
<dbReference type="Gene3D" id="3.30.460.10">
    <property type="entry name" value="Beta Polymerase, domain 2"/>
    <property type="match status" value="1"/>
</dbReference>
<gene>
    <name evidence="2" type="ordered locus">Rcas_0706</name>
</gene>
<dbReference type="EMBL" id="CP000804">
    <property type="protein sequence ID" value="ABU56828.1"/>
    <property type="molecule type" value="Genomic_DNA"/>
</dbReference>
<organism evidence="2 3">
    <name type="scientific">Roseiflexus castenholzii (strain DSM 13941 / HLO8)</name>
    <dbReference type="NCBI Taxonomy" id="383372"/>
    <lineage>
        <taxon>Bacteria</taxon>
        <taxon>Bacillati</taxon>
        <taxon>Chloroflexota</taxon>
        <taxon>Chloroflexia</taxon>
        <taxon>Chloroflexales</taxon>
        <taxon>Roseiflexineae</taxon>
        <taxon>Roseiflexaceae</taxon>
        <taxon>Roseiflexus</taxon>
    </lineage>
</organism>
<dbReference type="eggNOG" id="COG1669">
    <property type="taxonomic scope" value="Bacteria"/>
</dbReference>
<dbReference type="STRING" id="383372.Rcas_0706"/>
<dbReference type="CDD" id="cd05403">
    <property type="entry name" value="NT_KNTase_like"/>
    <property type="match status" value="1"/>
</dbReference>